<reference evidence="7" key="1">
    <citation type="submission" date="2023-07" db="EMBL/GenBank/DDBJ databases">
        <authorList>
            <person name="Stuckert A."/>
        </authorList>
    </citation>
    <scope>NUCLEOTIDE SEQUENCE</scope>
</reference>
<dbReference type="SUPFAM" id="SSF54495">
    <property type="entry name" value="UBC-like"/>
    <property type="match status" value="1"/>
</dbReference>
<dbReference type="EMBL" id="CAUEEQ010002202">
    <property type="protein sequence ID" value="CAJ0922053.1"/>
    <property type="molecule type" value="Genomic_DNA"/>
</dbReference>
<feature type="region of interest" description="Disordered" evidence="5">
    <location>
        <begin position="128"/>
        <end position="165"/>
    </location>
</feature>
<feature type="active site" description="Glycyl thioester intermediate" evidence="3">
    <location>
        <position position="71"/>
    </location>
</feature>
<name>A0ABN9KWN5_9NEOB</name>
<dbReference type="PROSITE" id="PS50127">
    <property type="entry name" value="UBC_2"/>
    <property type="match status" value="1"/>
</dbReference>
<comment type="caution">
    <text evidence="7">The sequence shown here is derived from an EMBL/GenBank/DDBJ whole genome shotgun (WGS) entry which is preliminary data.</text>
</comment>
<sequence>MQRQSRLKRELHLLSTEPPAGISCWQVEDSTAELRAQPGDRGTGALSLRAAPGAVSHPIYHPNIDTAGRICLDILKPPPTGAWRPALNLSSVLASVQLLMSEPNPEDPLMADIAQEYKYHRAAYTATARSWTERHARPRETEGPAHKRRSAEPPEPAKKPRPGPP</sequence>
<evidence type="ECO:0000256" key="5">
    <source>
        <dbReference type="SAM" id="MobiDB-lite"/>
    </source>
</evidence>
<dbReference type="SMART" id="SM00212">
    <property type="entry name" value="UBCc"/>
    <property type="match status" value="1"/>
</dbReference>
<keyword evidence="2 4" id="KW-0833">Ubl conjugation pathway</keyword>
<feature type="compositionally biased region" description="Basic and acidic residues" evidence="5">
    <location>
        <begin position="131"/>
        <end position="158"/>
    </location>
</feature>
<keyword evidence="1" id="KW-0808">Transferase</keyword>
<protein>
    <recommendedName>
        <fullName evidence="6">UBC core domain-containing protein</fullName>
    </recommendedName>
</protein>
<evidence type="ECO:0000256" key="3">
    <source>
        <dbReference type="PROSITE-ProRule" id="PRU10133"/>
    </source>
</evidence>
<dbReference type="InterPro" id="IPR023313">
    <property type="entry name" value="UBQ-conjugating_AS"/>
</dbReference>
<dbReference type="InterPro" id="IPR000608">
    <property type="entry name" value="UBC"/>
</dbReference>
<accession>A0ABN9KWN5</accession>
<comment type="similarity">
    <text evidence="4">Belongs to the ubiquitin-conjugating enzyme family.</text>
</comment>
<evidence type="ECO:0000256" key="1">
    <source>
        <dbReference type="ARBA" id="ARBA00022679"/>
    </source>
</evidence>
<evidence type="ECO:0000313" key="8">
    <source>
        <dbReference type="Proteomes" id="UP001176940"/>
    </source>
</evidence>
<proteinExistence type="inferred from homology"/>
<gene>
    <name evidence="7" type="ORF">RIMI_LOCUS1667460</name>
</gene>
<keyword evidence="8" id="KW-1185">Reference proteome</keyword>
<dbReference type="Pfam" id="PF00179">
    <property type="entry name" value="UQ_con"/>
    <property type="match status" value="1"/>
</dbReference>
<evidence type="ECO:0000256" key="4">
    <source>
        <dbReference type="RuleBase" id="RU362109"/>
    </source>
</evidence>
<evidence type="ECO:0000256" key="2">
    <source>
        <dbReference type="ARBA" id="ARBA00022786"/>
    </source>
</evidence>
<feature type="domain" description="UBC core" evidence="6">
    <location>
        <begin position="1"/>
        <end position="137"/>
    </location>
</feature>
<organism evidence="7 8">
    <name type="scientific">Ranitomeya imitator</name>
    <name type="common">mimic poison frog</name>
    <dbReference type="NCBI Taxonomy" id="111125"/>
    <lineage>
        <taxon>Eukaryota</taxon>
        <taxon>Metazoa</taxon>
        <taxon>Chordata</taxon>
        <taxon>Craniata</taxon>
        <taxon>Vertebrata</taxon>
        <taxon>Euteleostomi</taxon>
        <taxon>Amphibia</taxon>
        <taxon>Batrachia</taxon>
        <taxon>Anura</taxon>
        <taxon>Neobatrachia</taxon>
        <taxon>Hyloidea</taxon>
        <taxon>Dendrobatidae</taxon>
        <taxon>Dendrobatinae</taxon>
        <taxon>Ranitomeya</taxon>
    </lineage>
</organism>
<dbReference type="PANTHER" id="PTHR24068">
    <property type="entry name" value="UBIQUITIN-CONJUGATING ENZYME E2"/>
    <property type="match status" value="1"/>
</dbReference>
<evidence type="ECO:0000313" key="7">
    <source>
        <dbReference type="EMBL" id="CAJ0922053.1"/>
    </source>
</evidence>
<dbReference type="Gene3D" id="3.10.110.10">
    <property type="entry name" value="Ubiquitin Conjugating Enzyme"/>
    <property type="match status" value="1"/>
</dbReference>
<dbReference type="Proteomes" id="UP001176940">
    <property type="component" value="Unassembled WGS sequence"/>
</dbReference>
<dbReference type="PROSITE" id="PS00183">
    <property type="entry name" value="UBC_1"/>
    <property type="match status" value="1"/>
</dbReference>
<evidence type="ECO:0000259" key="6">
    <source>
        <dbReference type="PROSITE" id="PS50127"/>
    </source>
</evidence>
<keyword evidence="4" id="KW-0547">Nucleotide-binding</keyword>
<dbReference type="InterPro" id="IPR016135">
    <property type="entry name" value="UBQ-conjugating_enzyme/RWD"/>
</dbReference>
<keyword evidence="4" id="KW-0067">ATP-binding</keyword>